<dbReference type="GO" id="GO:0015035">
    <property type="term" value="F:protein-disulfide reductase activity"/>
    <property type="evidence" value="ECO:0007669"/>
    <property type="project" value="UniProtKB-UniRule"/>
</dbReference>
<dbReference type="Pfam" id="PF00085">
    <property type="entry name" value="Thioredoxin"/>
    <property type="match status" value="1"/>
</dbReference>
<evidence type="ECO:0000256" key="7">
    <source>
        <dbReference type="PIRNR" id="PIRNR000077"/>
    </source>
</evidence>
<protein>
    <recommendedName>
        <fullName evidence="6 7">Thioredoxin</fullName>
    </recommendedName>
</protein>
<reference evidence="11" key="2">
    <citation type="submission" date="2020-09" db="EMBL/GenBank/DDBJ databases">
        <authorList>
            <person name="Sun Q."/>
            <person name="Kim S."/>
        </authorList>
    </citation>
    <scope>NUCLEOTIDE SEQUENCE</scope>
    <source>
        <strain evidence="11">KCTC 22169</strain>
    </source>
</reference>
<dbReference type="RefSeq" id="WP_189607458.1">
    <property type="nucleotide sequence ID" value="NZ_BMXR01000002.1"/>
</dbReference>
<dbReference type="GO" id="GO:0045454">
    <property type="term" value="P:cell redox homeostasis"/>
    <property type="evidence" value="ECO:0007669"/>
    <property type="project" value="TreeGrafter"/>
</dbReference>
<evidence type="ECO:0000256" key="3">
    <source>
        <dbReference type="ARBA" id="ARBA00022982"/>
    </source>
</evidence>
<proteinExistence type="inferred from homology"/>
<sequence>MSKVTMLSADEFAKTVEAGEGLTLVDFYADWCGPCKMIAPVLEDLADEYDGKVTIVKLDADAHPEVLSKYGVRGLPTLMMFENGKPVGTRIGAQPASALKTFIGEHTA</sequence>
<keyword evidence="2" id="KW-0813">Transport</keyword>
<evidence type="ECO:0000256" key="6">
    <source>
        <dbReference type="NCBIfam" id="TIGR01068"/>
    </source>
</evidence>
<dbReference type="PRINTS" id="PR00421">
    <property type="entry name" value="THIOREDOXIN"/>
</dbReference>
<evidence type="ECO:0000256" key="5">
    <source>
        <dbReference type="ARBA" id="ARBA00023284"/>
    </source>
</evidence>
<dbReference type="FunFam" id="3.40.30.10:FF:000001">
    <property type="entry name" value="Thioredoxin"/>
    <property type="match status" value="1"/>
</dbReference>
<accession>A0A918K3P9</accession>
<dbReference type="PANTHER" id="PTHR45663:SF11">
    <property type="entry name" value="GEO12009P1"/>
    <property type="match status" value="1"/>
</dbReference>
<dbReference type="PROSITE" id="PS51352">
    <property type="entry name" value="THIOREDOXIN_2"/>
    <property type="match status" value="1"/>
</dbReference>
<comment type="similarity">
    <text evidence="1 7">Belongs to the thioredoxin family.</text>
</comment>
<dbReference type="InterPro" id="IPR013766">
    <property type="entry name" value="Thioredoxin_domain"/>
</dbReference>
<feature type="site" description="Contributes to redox potential value" evidence="8">
    <location>
        <position position="34"/>
    </location>
</feature>
<evidence type="ECO:0000313" key="11">
    <source>
        <dbReference type="EMBL" id="GGX45542.1"/>
    </source>
</evidence>
<dbReference type="InterPro" id="IPR005746">
    <property type="entry name" value="Thioredoxin"/>
</dbReference>
<feature type="domain" description="Thioredoxin" evidence="10">
    <location>
        <begin position="1"/>
        <end position="108"/>
    </location>
</feature>
<feature type="disulfide bond" description="Redox-active" evidence="9">
    <location>
        <begin position="32"/>
        <end position="35"/>
    </location>
</feature>
<organism evidence="11 12">
    <name type="scientific">Saccharospirillum salsuginis</name>
    <dbReference type="NCBI Taxonomy" id="418750"/>
    <lineage>
        <taxon>Bacteria</taxon>
        <taxon>Pseudomonadati</taxon>
        <taxon>Pseudomonadota</taxon>
        <taxon>Gammaproteobacteria</taxon>
        <taxon>Oceanospirillales</taxon>
        <taxon>Saccharospirillaceae</taxon>
        <taxon>Saccharospirillum</taxon>
    </lineage>
</organism>
<keyword evidence="4 9" id="KW-1015">Disulfide bond</keyword>
<evidence type="ECO:0000256" key="4">
    <source>
        <dbReference type="ARBA" id="ARBA00023157"/>
    </source>
</evidence>
<dbReference type="InterPro" id="IPR017937">
    <property type="entry name" value="Thioredoxin_CS"/>
</dbReference>
<feature type="site" description="Contributes to redox potential value" evidence="8">
    <location>
        <position position="33"/>
    </location>
</feature>
<evidence type="ECO:0000256" key="8">
    <source>
        <dbReference type="PIRSR" id="PIRSR000077-1"/>
    </source>
</evidence>
<dbReference type="NCBIfam" id="TIGR01068">
    <property type="entry name" value="thioredoxin"/>
    <property type="match status" value="1"/>
</dbReference>
<feature type="active site" description="Nucleophile" evidence="8">
    <location>
        <position position="35"/>
    </location>
</feature>
<dbReference type="EMBL" id="BMXR01000002">
    <property type="protein sequence ID" value="GGX45542.1"/>
    <property type="molecule type" value="Genomic_DNA"/>
</dbReference>
<keyword evidence="5 9" id="KW-0676">Redox-active center</keyword>
<dbReference type="PIRSF" id="PIRSF000077">
    <property type="entry name" value="Thioredoxin"/>
    <property type="match status" value="1"/>
</dbReference>
<evidence type="ECO:0000313" key="12">
    <source>
        <dbReference type="Proteomes" id="UP000626148"/>
    </source>
</evidence>
<keyword evidence="3" id="KW-0249">Electron transport</keyword>
<dbReference type="AlphaFoldDB" id="A0A918K3P9"/>
<gene>
    <name evidence="11" type="ORF">GCM10007392_10710</name>
</gene>
<evidence type="ECO:0000256" key="2">
    <source>
        <dbReference type="ARBA" id="ARBA00022448"/>
    </source>
</evidence>
<name>A0A918K3P9_9GAMM</name>
<feature type="active site" description="Nucleophile" evidence="8">
    <location>
        <position position="32"/>
    </location>
</feature>
<dbReference type="SUPFAM" id="SSF52833">
    <property type="entry name" value="Thioredoxin-like"/>
    <property type="match status" value="1"/>
</dbReference>
<keyword evidence="12" id="KW-1185">Reference proteome</keyword>
<evidence type="ECO:0000256" key="1">
    <source>
        <dbReference type="ARBA" id="ARBA00008987"/>
    </source>
</evidence>
<dbReference type="Proteomes" id="UP000626148">
    <property type="component" value="Unassembled WGS sequence"/>
</dbReference>
<dbReference type="Gene3D" id="3.40.30.10">
    <property type="entry name" value="Glutaredoxin"/>
    <property type="match status" value="1"/>
</dbReference>
<dbReference type="GO" id="GO:0005829">
    <property type="term" value="C:cytosol"/>
    <property type="evidence" value="ECO:0007669"/>
    <property type="project" value="TreeGrafter"/>
</dbReference>
<reference evidence="11" key="1">
    <citation type="journal article" date="2014" name="Int. J. Syst. Evol. Microbiol.">
        <title>Complete genome sequence of Corynebacterium casei LMG S-19264T (=DSM 44701T), isolated from a smear-ripened cheese.</title>
        <authorList>
            <consortium name="US DOE Joint Genome Institute (JGI-PGF)"/>
            <person name="Walter F."/>
            <person name="Albersmeier A."/>
            <person name="Kalinowski J."/>
            <person name="Ruckert C."/>
        </authorList>
    </citation>
    <scope>NUCLEOTIDE SEQUENCE</scope>
    <source>
        <strain evidence="11">KCTC 22169</strain>
    </source>
</reference>
<dbReference type="PROSITE" id="PS00194">
    <property type="entry name" value="THIOREDOXIN_1"/>
    <property type="match status" value="1"/>
</dbReference>
<evidence type="ECO:0000259" key="10">
    <source>
        <dbReference type="PROSITE" id="PS51352"/>
    </source>
</evidence>
<dbReference type="InterPro" id="IPR036249">
    <property type="entry name" value="Thioredoxin-like_sf"/>
</dbReference>
<evidence type="ECO:0000256" key="9">
    <source>
        <dbReference type="PIRSR" id="PIRSR000077-4"/>
    </source>
</evidence>
<dbReference type="PANTHER" id="PTHR45663">
    <property type="entry name" value="GEO12009P1"/>
    <property type="match status" value="1"/>
</dbReference>
<dbReference type="CDD" id="cd02947">
    <property type="entry name" value="TRX_family"/>
    <property type="match status" value="1"/>
</dbReference>
<comment type="caution">
    <text evidence="11">The sequence shown here is derived from an EMBL/GenBank/DDBJ whole genome shotgun (WGS) entry which is preliminary data.</text>
</comment>
<feature type="site" description="Deprotonates C-terminal active site Cys" evidence="8">
    <location>
        <position position="26"/>
    </location>
</feature>